<dbReference type="AlphaFoldDB" id="A0A0A9EVT1"/>
<sequence>MDSKLYALLFSSSSPSKDVTVFTFAVALASGVEDKLHPFLVAIGAGLINDRLSLRSKNSLAS</sequence>
<organism evidence="1">
    <name type="scientific">Arundo donax</name>
    <name type="common">Giant reed</name>
    <name type="synonym">Donax arundinaceus</name>
    <dbReference type="NCBI Taxonomy" id="35708"/>
    <lineage>
        <taxon>Eukaryota</taxon>
        <taxon>Viridiplantae</taxon>
        <taxon>Streptophyta</taxon>
        <taxon>Embryophyta</taxon>
        <taxon>Tracheophyta</taxon>
        <taxon>Spermatophyta</taxon>
        <taxon>Magnoliopsida</taxon>
        <taxon>Liliopsida</taxon>
        <taxon>Poales</taxon>
        <taxon>Poaceae</taxon>
        <taxon>PACMAD clade</taxon>
        <taxon>Arundinoideae</taxon>
        <taxon>Arundineae</taxon>
        <taxon>Arundo</taxon>
    </lineage>
</organism>
<reference evidence="1" key="1">
    <citation type="submission" date="2014-09" db="EMBL/GenBank/DDBJ databases">
        <authorList>
            <person name="Magalhaes I.L.F."/>
            <person name="Oliveira U."/>
            <person name="Santos F.R."/>
            <person name="Vidigal T.H.D.A."/>
            <person name="Brescovit A.D."/>
            <person name="Santos A.J."/>
        </authorList>
    </citation>
    <scope>NUCLEOTIDE SEQUENCE</scope>
    <source>
        <tissue evidence="1">Shoot tissue taken approximately 20 cm above the soil surface</tissue>
    </source>
</reference>
<protein>
    <submittedName>
        <fullName evidence="1">Uncharacterized protein</fullName>
    </submittedName>
</protein>
<dbReference type="EMBL" id="GBRH01197778">
    <property type="protein sequence ID" value="JAE00118.1"/>
    <property type="molecule type" value="Transcribed_RNA"/>
</dbReference>
<accession>A0A0A9EVT1</accession>
<reference evidence="1" key="2">
    <citation type="journal article" date="2015" name="Data Brief">
        <title>Shoot transcriptome of the giant reed, Arundo donax.</title>
        <authorList>
            <person name="Barrero R.A."/>
            <person name="Guerrero F.D."/>
            <person name="Moolhuijzen P."/>
            <person name="Goolsby J.A."/>
            <person name="Tidwell J."/>
            <person name="Bellgard S.E."/>
            <person name="Bellgard M.I."/>
        </authorList>
    </citation>
    <scope>NUCLEOTIDE SEQUENCE</scope>
    <source>
        <tissue evidence="1">Shoot tissue taken approximately 20 cm above the soil surface</tissue>
    </source>
</reference>
<evidence type="ECO:0000313" key="1">
    <source>
        <dbReference type="EMBL" id="JAE00118.1"/>
    </source>
</evidence>
<name>A0A0A9EVT1_ARUDO</name>
<proteinExistence type="predicted"/>